<keyword evidence="1 3" id="KW-0456">Lyase</keyword>
<dbReference type="InterPro" id="IPR000362">
    <property type="entry name" value="Fumarate_lyase_fam"/>
</dbReference>
<gene>
    <name evidence="3" type="ORF">ACH3VR_01370</name>
</gene>
<dbReference type="CDD" id="cd01597">
    <property type="entry name" value="pCLME"/>
    <property type="match status" value="1"/>
</dbReference>
<reference evidence="3 4" key="1">
    <citation type="submission" date="2024-09" db="EMBL/GenBank/DDBJ databases">
        <authorList>
            <person name="Pan X."/>
        </authorList>
    </citation>
    <scope>NUCLEOTIDE SEQUENCE [LARGE SCALE GENOMIC DNA]</scope>
    <source>
        <strain evidence="3 4">B2969</strain>
    </source>
</reference>
<dbReference type="PANTHER" id="PTHR43172:SF1">
    <property type="entry name" value="ADENYLOSUCCINATE LYASE"/>
    <property type="match status" value="1"/>
</dbReference>
<keyword evidence="4" id="KW-1185">Reference proteome</keyword>
<evidence type="ECO:0000313" key="3">
    <source>
        <dbReference type="EMBL" id="MFH8249000.1"/>
    </source>
</evidence>
<comment type="caution">
    <text evidence="3">The sequence shown here is derived from an EMBL/GenBank/DDBJ whole genome shotgun (WGS) entry which is preliminary data.</text>
</comment>
<dbReference type="InterPro" id="IPR024083">
    <property type="entry name" value="Fumarase/histidase_N"/>
</dbReference>
<evidence type="ECO:0000313" key="4">
    <source>
        <dbReference type="Proteomes" id="UP001610861"/>
    </source>
</evidence>
<proteinExistence type="predicted"/>
<dbReference type="SUPFAM" id="SSF48557">
    <property type="entry name" value="L-aspartase-like"/>
    <property type="match status" value="1"/>
</dbReference>
<protein>
    <submittedName>
        <fullName evidence="3">Adenylosuccinate lyase family protein</fullName>
    </submittedName>
</protein>
<dbReference type="PRINTS" id="PR00145">
    <property type="entry name" value="ARGSUCLYASE"/>
</dbReference>
<dbReference type="PROSITE" id="PS00163">
    <property type="entry name" value="FUMARATE_LYASES"/>
    <property type="match status" value="1"/>
</dbReference>
<dbReference type="RefSeq" id="WP_396638952.1">
    <property type="nucleotide sequence ID" value="NZ_JBIQWL010000001.1"/>
</dbReference>
<evidence type="ECO:0000256" key="1">
    <source>
        <dbReference type="ARBA" id="ARBA00023239"/>
    </source>
</evidence>
<dbReference type="InterPro" id="IPR008948">
    <property type="entry name" value="L-Aspartase-like"/>
</dbReference>
<dbReference type="PRINTS" id="PR00149">
    <property type="entry name" value="FUMRATELYASE"/>
</dbReference>
<dbReference type="InterPro" id="IPR022761">
    <property type="entry name" value="Fumarate_lyase_N"/>
</dbReference>
<dbReference type="PANTHER" id="PTHR43172">
    <property type="entry name" value="ADENYLOSUCCINATE LYASE"/>
    <property type="match status" value="1"/>
</dbReference>
<feature type="domain" description="Adenylosuccinate lyase C-terminal" evidence="2">
    <location>
        <begin position="363"/>
        <end position="441"/>
    </location>
</feature>
<dbReference type="Gene3D" id="1.10.275.10">
    <property type="entry name" value="Fumarase/aspartase (N-terminal domain)"/>
    <property type="match status" value="1"/>
</dbReference>
<evidence type="ECO:0000259" key="2">
    <source>
        <dbReference type="SMART" id="SM00998"/>
    </source>
</evidence>
<dbReference type="Gene3D" id="1.20.200.10">
    <property type="entry name" value="Fumarase/aspartase (Central domain)"/>
    <property type="match status" value="1"/>
</dbReference>
<dbReference type="Proteomes" id="UP001610861">
    <property type="component" value="Unassembled WGS sequence"/>
</dbReference>
<accession>A0ABW7Q2P3</accession>
<organism evidence="3 4">
    <name type="scientific">Microbacterium alkaliflavum</name>
    <dbReference type="NCBI Taxonomy" id="3248839"/>
    <lineage>
        <taxon>Bacteria</taxon>
        <taxon>Bacillati</taxon>
        <taxon>Actinomycetota</taxon>
        <taxon>Actinomycetes</taxon>
        <taxon>Micrococcales</taxon>
        <taxon>Microbacteriaceae</taxon>
        <taxon>Microbacterium</taxon>
    </lineage>
</organism>
<sequence length="451" mass="48809">MTECSSGRFTDGRVSDHGIRDVYSPRNRWQRCLDVEAALAVAQARLGLIPEGAAAAIAAAASVDNIDLDLLQQEIRRESHPFMPLVTALADAAGDAGEWTHWGAATQNITQTADALQLREAHLRIVDLLRQVMEAAIGLALRTADVMMAGRTHGQHAVPISFGYKVAVWLDQYTRHLNRLHEAAGRALAVIAGGAVGTFASTGEVGLAVQEELARELGLGSMPIASRAINDSYAEYVTVLALIAGTSSQIGREIHTLMKPEFAEAFEPIPAGTVGSSTMPHKRNPQLAQDVLALSAQIRALVPLALEAMVHDHEVAGYATDMMEQALPQAVILTGDLLVRVETILRGLVVDPERMKRNLALTAGLIESERIMMTLAETLGRQKAHDIVYRAAQLAATSRTTFEDALLAEPEVVKVFARQELRALLATQRTGIDELIIEQTVRRARTALDLQ</sequence>
<dbReference type="Pfam" id="PF10397">
    <property type="entry name" value="ADSL_C"/>
    <property type="match status" value="1"/>
</dbReference>
<dbReference type="Pfam" id="PF00206">
    <property type="entry name" value="Lyase_1"/>
    <property type="match status" value="1"/>
</dbReference>
<dbReference type="Gene3D" id="1.10.40.30">
    <property type="entry name" value="Fumarase/aspartase (C-terminal domain)"/>
    <property type="match status" value="1"/>
</dbReference>
<dbReference type="EMBL" id="JBIQWL010000001">
    <property type="protein sequence ID" value="MFH8249000.1"/>
    <property type="molecule type" value="Genomic_DNA"/>
</dbReference>
<dbReference type="GO" id="GO:0016829">
    <property type="term" value="F:lyase activity"/>
    <property type="evidence" value="ECO:0007669"/>
    <property type="project" value="UniProtKB-KW"/>
</dbReference>
<dbReference type="SMART" id="SM00998">
    <property type="entry name" value="ADSL_C"/>
    <property type="match status" value="1"/>
</dbReference>
<dbReference type="InterPro" id="IPR019468">
    <property type="entry name" value="AdenyloSucc_lyase_C"/>
</dbReference>
<name>A0ABW7Q2P3_9MICO</name>
<dbReference type="InterPro" id="IPR020557">
    <property type="entry name" value="Fumarate_lyase_CS"/>
</dbReference>